<evidence type="ECO:0000313" key="3">
    <source>
        <dbReference type="EMBL" id="GKY86765.1"/>
    </source>
</evidence>
<feature type="signal peptide" evidence="1">
    <location>
        <begin position="1"/>
        <end position="20"/>
    </location>
</feature>
<feature type="chain" id="PRO_5046262974" evidence="1">
    <location>
        <begin position="21"/>
        <end position="292"/>
    </location>
</feature>
<protein>
    <submittedName>
        <fullName evidence="3">Porin</fullName>
    </submittedName>
</protein>
<accession>A0ABQ5LP38</accession>
<dbReference type="Pfam" id="PF13609">
    <property type="entry name" value="Porin_4"/>
    <property type="match status" value="1"/>
</dbReference>
<name>A0ABQ5LP38_9RHOB</name>
<dbReference type="RefSeq" id="WP_281840721.1">
    <property type="nucleotide sequence ID" value="NZ_BROH01000001.1"/>
</dbReference>
<gene>
    <name evidence="3" type="ORF">STA1M1_06340</name>
</gene>
<proteinExistence type="predicted"/>
<comment type="caution">
    <text evidence="3">The sequence shown here is derived from an EMBL/GenBank/DDBJ whole genome shotgun (WGS) entry which is preliminary data.</text>
</comment>
<dbReference type="EMBL" id="BROH01000001">
    <property type="protein sequence ID" value="GKY86765.1"/>
    <property type="molecule type" value="Genomic_DNA"/>
</dbReference>
<dbReference type="Gene3D" id="2.40.160.10">
    <property type="entry name" value="Porin"/>
    <property type="match status" value="2"/>
</dbReference>
<organism evidence="3 4">
    <name type="scientific">Sinisalibacter aestuarii</name>
    <dbReference type="NCBI Taxonomy" id="2949426"/>
    <lineage>
        <taxon>Bacteria</taxon>
        <taxon>Pseudomonadati</taxon>
        <taxon>Pseudomonadota</taxon>
        <taxon>Alphaproteobacteria</taxon>
        <taxon>Rhodobacterales</taxon>
        <taxon>Roseobacteraceae</taxon>
        <taxon>Sinisalibacter</taxon>
    </lineage>
</organism>
<evidence type="ECO:0000313" key="4">
    <source>
        <dbReference type="Proteomes" id="UP001144205"/>
    </source>
</evidence>
<dbReference type="InterPro" id="IPR023614">
    <property type="entry name" value="Porin_dom_sf"/>
</dbReference>
<keyword evidence="1" id="KW-0732">Signal</keyword>
<evidence type="ECO:0000259" key="2">
    <source>
        <dbReference type="Pfam" id="PF13609"/>
    </source>
</evidence>
<reference evidence="3" key="1">
    <citation type="journal article" date="2023" name="Int. J. Syst. Evol. Microbiol.">
        <title>Sinisalibacter aestuarii sp. nov., isolated from estuarine sediment of the Arakawa River.</title>
        <authorList>
            <person name="Arafat S.T."/>
            <person name="Hirano S."/>
            <person name="Sato A."/>
            <person name="Takeuchi K."/>
            <person name="Yasuda T."/>
            <person name="Terahara T."/>
            <person name="Hamada M."/>
            <person name="Kobayashi T."/>
        </authorList>
    </citation>
    <scope>NUCLEOTIDE SEQUENCE</scope>
    <source>
        <strain evidence="3">B-399</strain>
    </source>
</reference>
<feature type="domain" description="Porin" evidence="2">
    <location>
        <begin position="7"/>
        <end position="279"/>
    </location>
</feature>
<evidence type="ECO:0000256" key="1">
    <source>
        <dbReference type="SAM" id="SignalP"/>
    </source>
</evidence>
<dbReference type="InterPro" id="IPR033900">
    <property type="entry name" value="Gram_neg_porin_domain"/>
</dbReference>
<dbReference type="Proteomes" id="UP001144205">
    <property type="component" value="Unassembled WGS sequence"/>
</dbReference>
<keyword evidence="4" id="KW-1185">Reference proteome</keyword>
<dbReference type="SUPFAM" id="SSF56935">
    <property type="entry name" value="Porins"/>
    <property type="match status" value="1"/>
</dbReference>
<sequence length="292" mass="29875">MKKILLASTILVGTAGFAAADNANFTFSGAAYAGVAYSNLGAGTFAPEVSAEFTAGMMTTTDTGLEAGASVTVSARGLSFDDDYTTTTFGLLSEDGSSISNASVYLSGDWGKVTVTYDDDGSGAGATTTDWDVVFAYSNTWGDFSVNAYYTVAIDGATGTNGDLGVTGTYSFGDYSVYAEYDFDAWDATAAGAEHLVGVGIDATFGAFSAGVDLDYSITNSDLDWQADVAYSSGAYTIGAFVDEDDAGVNWGFDAGLTASYDLGGGVSIDGAAIHDDATDSELFKLGVSMAF</sequence>